<name>A0A418Q1Q0_9SPHN</name>
<dbReference type="AlphaFoldDB" id="A0A418Q1Q0"/>
<protein>
    <submittedName>
        <fullName evidence="2">Uncharacterized protein</fullName>
    </submittedName>
</protein>
<dbReference type="Proteomes" id="UP000285023">
    <property type="component" value="Unassembled WGS sequence"/>
</dbReference>
<keyword evidence="1" id="KW-0732">Signal</keyword>
<dbReference type="InterPro" id="IPR011659">
    <property type="entry name" value="WD40"/>
</dbReference>
<feature type="chain" id="PRO_5019248610" evidence="1">
    <location>
        <begin position="23"/>
        <end position="291"/>
    </location>
</feature>
<keyword evidence="3" id="KW-1185">Reference proteome</keyword>
<evidence type="ECO:0000313" key="2">
    <source>
        <dbReference type="EMBL" id="RIX31730.1"/>
    </source>
</evidence>
<dbReference type="InterPro" id="IPR011042">
    <property type="entry name" value="6-blade_b-propeller_TolB-like"/>
</dbReference>
<dbReference type="SUPFAM" id="SSF82171">
    <property type="entry name" value="DPP6 N-terminal domain-like"/>
    <property type="match status" value="1"/>
</dbReference>
<dbReference type="Pfam" id="PF07676">
    <property type="entry name" value="PD40"/>
    <property type="match status" value="3"/>
</dbReference>
<dbReference type="EMBL" id="QXTF01000001">
    <property type="protein sequence ID" value="RIX31730.1"/>
    <property type="molecule type" value="Genomic_DNA"/>
</dbReference>
<evidence type="ECO:0000256" key="1">
    <source>
        <dbReference type="SAM" id="SignalP"/>
    </source>
</evidence>
<comment type="caution">
    <text evidence="2">The sequence shown here is derived from an EMBL/GenBank/DDBJ whole genome shotgun (WGS) entry which is preliminary data.</text>
</comment>
<dbReference type="RefSeq" id="WP_119530974.1">
    <property type="nucleotide sequence ID" value="NZ_QXTF01000001.1"/>
</dbReference>
<gene>
    <name evidence="2" type="ORF">D3M59_01620</name>
</gene>
<proteinExistence type="predicted"/>
<dbReference type="Gene3D" id="2.120.10.30">
    <property type="entry name" value="TolB, C-terminal domain"/>
    <property type="match status" value="2"/>
</dbReference>
<evidence type="ECO:0000313" key="3">
    <source>
        <dbReference type="Proteomes" id="UP000285023"/>
    </source>
</evidence>
<reference evidence="2 3" key="1">
    <citation type="submission" date="2018-09" db="EMBL/GenBank/DDBJ databases">
        <title>Sphingomonas sp. DAC4.</title>
        <authorList>
            <person name="Seo T."/>
        </authorList>
    </citation>
    <scope>NUCLEOTIDE SEQUENCE [LARGE SCALE GENOMIC DNA]</scope>
    <source>
        <strain evidence="2 3">DAC4</strain>
    </source>
</reference>
<dbReference type="OrthoDB" id="9809364at2"/>
<feature type="signal peptide" evidence="1">
    <location>
        <begin position="1"/>
        <end position="22"/>
    </location>
</feature>
<organism evidence="2 3">
    <name type="scientific">Sphingomonas edaphi</name>
    <dbReference type="NCBI Taxonomy" id="2315689"/>
    <lineage>
        <taxon>Bacteria</taxon>
        <taxon>Pseudomonadati</taxon>
        <taxon>Pseudomonadota</taxon>
        <taxon>Alphaproteobacteria</taxon>
        <taxon>Sphingomonadales</taxon>
        <taxon>Sphingomonadaceae</taxon>
        <taxon>Sphingomonas</taxon>
    </lineage>
</organism>
<accession>A0A418Q1Q0</accession>
<sequence>MRKFSVGLIIGGACLIASTAMAMPSFGDWTAPQNIEALPNSSTDINVPAVDGCSSLSPDGLTLAFNSNRTGNFDIYFARRLSPSDGFGPPERLPAPVNGPTTDSCPTLLQGKQMIFTSFRDDQAGDLYLTRLGPKGWSSPQRFGPNINQPGIQDEVASVYEDDQGRQVMVWSRRNGANPGDIFQSVDGGPATLVSGGINSSAADNRPSVTHDGKTIFWDSTRNSDPADPDIWFATRSSTSATWGTAERLGNSSAAGSFDGRPFVSWDGTTLIFSSSRSGGAPDIYISTRSR</sequence>